<comment type="similarity">
    <text evidence="1 6">Belongs to the NusB family.</text>
</comment>
<dbReference type="Gene3D" id="1.10.940.10">
    <property type="entry name" value="NusB-like"/>
    <property type="match status" value="1"/>
</dbReference>
<dbReference type="Pfam" id="PF01029">
    <property type="entry name" value="NusB"/>
    <property type="match status" value="1"/>
</dbReference>
<dbReference type="GO" id="GO:0005829">
    <property type="term" value="C:cytosol"/>
    <property type="evidence" value="ECO:0007669"/>
    <property type="project" value="TreeGrafter"/>
</dbReference>
<dbReference type="PANTHER" id="PTHR11078:SF3">
    <property type="entry name" value="ANTITERMINATION NUSB DOMAIN-CONTAINING PROTEIN"/>
    <property type="match status" value="1"/>
</dbReference>
<evidence type="ECO:0000256" key="4">
    <source>
        <dbReference type="ARBA" id="ARBA00023015"/>
    </source>
</evidence>
<protein>
    <recommendedName>
        <fullName evidence="6">Transcription antitermination protein NusB</fullName>
    </recommendedName>
    <alternativeName>
        <fullName evidence="6">Antitermination factor NusB</fullName>
    </alternativeName>
</protein>
<evidence type="ECO:0000313" key="9">
    <source>
        <dbReference type="Proteomes" id="UP000461595"/>
    </source>
</evidence>
<evidence type="ECO:0000259" key="7">
    <source>
        <dbReference type="Pfam" id="PF01029"/>
    </source>
</evidence>
<feature type="domain" description="NusB/RsmB/TIM44" evidence="7">
    <location>
        <begin position="12"/>
        <end position="137"/>
    </location>
</feature>
<evidence type="ECO:0000256" key="6">
    <source>
        <dbReference type="HAMAP-Rule" id="MF_00073"/>
    </source>
</evidence>
<keyword evidence="4 6" id="KW-0805">Transcription regulation</keyword>
<evidence type="ECO:0000256" key="2">
    <source>
        <dbReference type="ARBA" id="ARBA00022814"/>
    </source>
</evidence>
<dbReference type="EMBL" id="WSRS01000078">
    <property type="protein sequence ID" value="MVX59499.1"/>
    <property type="molecule type" value="Genomic_DNA"/>
</dbReference>
<reference evidence="8 9" key="1">
    <citation type="submission" date="2019-12" db="EMBL/GenBank/DDBJ databases">
        <title>Microbes associate with the intestines of laboratory mice.</title>
        <authorList>
            <person name="Navarre W."/>
            <person name="Wong E."/>
        </authorList>
    </citation>
    <scope>NUCLEOTIDE SEQUENCE [LARGE SCALE GENOMIC DNA]</scope>
    <source>
        <strain evidence="8 9">NM51_B2-22</strain>
    </source>
</reference>
<evidence type="ECO:0000256" key="1">
    <source>
        <dbReference type="ARBA" id="ARBA00005952"/>
    </source>
</evidence>
<organism evidence="8 9">
    <name type="scientific">Streptococcus danieliae</name>
    <dbReference type="NCBI Taxonomy" id="747656"/>
    <lineage>
        <taxon>Bacteria</taxon>
        <taxon>Bacillati</taxon>
        <taxon>Bacillota</taxon>
        <taxon>Bacilli</taxon>
        <taxon>Lactobacillales</taxon>
        <taxon>Streptococcaceae</taxon>
        <taxon>Streptococcus</taxon>
    </lineage>
</organism>
<keyword evidence="3 6" id="KW-0694">RNA-binding</keyword>
<keyword evidence="5 6" id="KW-0804">Transcription</keyword>
<dbReference type="PANTHER" id="PTHR11078">
    <property type="entry name" value="N UTILIZATION SUBSTANCE PROTEIN B-RELATED"/>
    <property type="match status" value="1"/>
</dbReference>
<name>A0A7X3KCQ4_9STRE</name>
<dbReference type="GO" id="GO:0006353">
    <property type="term" value="P:DNA-templated transcription termination"/>
    <property type="evidence" value="ECO:0007669"/>
    <property type="project" value="UniProtKB-UniRule"/>
</dbReference>
<accession>A0A7X3KCQ4</accession>
<dbReference type="RefSeq" id="WP_160333269.1">
    <property type="nucleotide sequence ID" value="NZ_WSRS01000078.1"/>
</dbReference>
<dbReference type="GO" id="GO:0031564">
    <property type="term" value="P:transcription antitermination"/>
    <property type="evidence" value="ECO:0007669"/>
    <property type="project" value="UniProtKB-KW"/>
</dbReference>
<proteinExistence type="inferred from homology"/>
<keyword evidence="2 6" id="KW-0889">Transcription antitermination</keyword>
<dbReference type="HAMAP" id="MF_00073">
    <property type="entry name" value="NusB"/>
    <property type="match status" value="1"/>
</dbReference>
<comment type="function">
    <text evidence="6">Involved in transcription antitermination. Required for transcription of ribosomal RNA (rRNA) genes. Binds specifically to the boxA antiterminator sequence of the ribosomal RNA (rrn) operons.</text>
</comment>
<dbReference type="SUPFAM" id="SSF48013">
    <property type="entry name" value="NusB-like"/>
    <property type="match status" value="1"/>
</dbReference>
<gene>
    <name evidence="6 8" type="primary">nusB</name>
    <name evidence="8" type="ORF">E5983_07620</name>
</gene>
<dbReference type="GO" id="GO:0003723">
    <property type="term" value="F:RNA binding"/>
    <property type="evidence" value="ECO:0007669"/>
    <property type="project" value="UniProtKB-UniRule"/>
</dbReference>
<dbReference type="OrthoDB" id="9811381at2"/>
<sequence length="145" mass="16318">MVKGQQETRRDLRERALQTLIGLEFQEDSLGLVAFAYNYDKEEVEEEREVPVFLLNLVQGVQNHQADLDQKIAAKLKAGWTVDRLTLVEKNILRLGLFEMLYFEETPAIVAVNEAVELAKTFSEPKSAGFVNGVLSAYVVDEADA</sequence>
<dbReference type="AlphaFoldDB" id="A0A7X3KCQ4"/>
<evidence type="ECO:0000313" key="8">
    <source>
        <dbReference type="EMBL" id="MVX59499.1"/>
    </source>
</evidence>
<dbReference type="NCBIfam" id="NF001223">
    <property type="entry name" value="PRK00202.1-1"/>
    <property type="match status" value="1"/>
</dbReference>
<evidence type="ECO:0000256" key="5">
    <source>
        <dbReference type="ARBA" id="ARBA00023163"/>
    </source>
</evidence>
<evidence type="ECO:0000256" key="3">
    <source>
        <dbReference type="ARBA" id="ARBA00022884"/>
    </source>
</evidence>
<dbReference type="Proteomes" id="UP000461595">
    <property type="component" value="Unassembled WGS sequence"/>
</dbReference>
<dbReference type="InterPro" id="IPR006027">
    <property type="entry name" value="NusB_RsmB_TIM44"/>
</dbReference>
<dbReference type="InterPro" id="IPR035926">
    <property type="entry name" value="NusB-like_sf"/>
</dbReference>
<dbReference type="InterPro" id="IPR011605">
    <property type="entry name" value="NusB_fam"/>
</dbReference>
<dbReference type="NCBIfam" id="TIGR01951">
    <property type="entry name" value="nusB"/>
    <property type="match status" value="1"/>
</dbReference>
<comment type="caution">
    <text evidence="8">The sequence shown here is derived from an EMBL/GenBank/DDBJ whole genome shotgun (WGS) entry which is preliminary data.</text>
</comment>